<evidence type="ECO:0000313" key="3">
    <source>
        <dbReference type="Proteomes" id="UP000002058"/>
    </source>
</evidence>
<dbReference type="OrthoDB" id="4202911at2759"/>
<sequence length="258" mass="27958">MPSTIPPGLAHLEYTMESMHQQQICLSSHVSAPATSGSSDIKVPPNELLVAGMNGTGTQLQCGYLTGTAGPQYNSAFALQSWRPIATHFGSACLSQVVMGRSPIKQEEIDSARWIVGKRGASHGVYITESGTVVKYGHHVQAEREARAMSFVRRACPQVPVPEVLGWWEEGEGKDRVGHLAMSLIPGDMLIKSWPTMDQVQRDSILKDLEEILHQLRTLRAPSTAVIGPVDGTSPAADVRDGHAEFGGPFKTESDFNE</sequence>
<organism evidence="2 3">
    <name type="scientific">Uncinocarpus reesii (strain UAMH 1704)</name>
    <dbReference type="NCBI Taxonomy" id="336963"/>
    <lineage>
        <taxon>Eukaryota</taxon>
        <taxon>Fungi</taxon>
        <taxon>Dikarya</taxon>
        <taxon>Ascomycota</taxon>
        <taxon>Pezizomycotina</taxon>
        <taxon>Eurotiomycetes</taxon>
        <taxon>Eurotiomycetidae</taxon>
        <taxon>Onygenales</taxon>
        <taxon>Onygenaceae</taxon>
        <taxon>Uncinocarpus</taxon>
    </lineage>
</organism>
<dbReference type="SUPFAM" id="SSF56112">
    <property type="entry name" value="Protein kinase-like (PK-like)"/>
    <property type="match status" value="1"/>
</dbReference>
<accession>C4JLZ2</accession>
<dbReference type="InParanoid" id="C4JLZ2"/>
<dbReference type="InterPro" id="IPR051678">
    <property type="entry name" value="AGP_Transferase"/>
</dbReference>
<dbReference type="RefSeq" id="XP_002544333.1">
    <property type="nucleotide sequence ID" value="XM_002544287.1"/>
</dbReference>
<dbReference type="PANTHER" id="PTHR21310">
    <property type="entry name" value="AMINOGLYCOSIDE PHOSPHOTRANSFERASE-RELATED-RELATED"/>
    <property type="match status" value="1"/>
</dbReference>
<dbReference type="PANTHER" id="PTHR21310:SF15">
    <property type="entry name" value="AMINOGLYCOSIDE PHOSPHOTRANSFERASE DOMAIN-CONTAINING PROTEIN"/>
    <property type="match status" value="1"/>
</dbReference>
<dbReference type="HOGENOM" id="CLU_1078464_0_0_1"/>
<evidence type="ECO:0008006" key="4">
    <source>
        <dbReference type="Google" id="ProtNLM"/>
    </source>
</evidence>
<evidence type="ECO:0000256" key="1">
    <source>
        <dbReference type="SAM" id="MobiDB-lite"/>
    </source>
</evidence>
<dbReference type="VEuPathDB" id="FungiDB:UREG_03850"/>
<dbReference type="Proteomes" id="UP000002058">
    <property type="component" value="Unassembled WGS sequence"/>
</dbReference>
<reference evidence="3" key="1">
    <citation type="journal article" date="2009" name="Genome Res.">
        <title>Comparative genomic analyses of the human fungal pathogens Coccidioides and their relatives.</title>
        <authorList>
            <person name="Sharpton T.J."/>
            <person name="Stajich J.E."/>
            <person name="Rounsley S.D."/>
            <person name="Gardner M.J."/>
            <person name="Wortman J.R."/>
            <person name="Jordar V.S."/>
            <person name="Maiti R."/>
            <person name="Kodira C.D."/>
            <person name="Neafsey D.E."/>
            <person name="Zeng Q."/>
            <person name="Hung C.-Y."/>
            <person name="McMahan C."/>
            <person name="Muszewska A."/>
            <person name="Grynberg M."/>
            <person name="Mandel M.A."/>
            <person name="Kellner E.M."/>
            <person name="Barker B.M."/>
            <person name="Galgiani J.N."/>
            <person name="Orbach M.J."/>
            <person name="Kirkland T.N."/>
            <person name="Cole G.T."/>
            <person name="Henn M.R."/>
            <person name="Birren B.W."/>
            <person name="Taylor J.W."/>
        </authorList>
    </citation>
    <scope>NUCLEOTIDE SEQUENCE [LARGE SCALE GENOMIC DNA]</scope>
    <source>
        <strain evidence="3">UAMH 1704</strain>
    </source>
</reference>
<dbReference type="GeneID" id="8441447"/>
<evidence type="ECO:0000313" key="2">
    <source>
        <dbReference type="EMBL" id="EEP79004.1"/>
    </source>
</evidence>
<dbReference type="InterPro" id="IPR011009">
    <property type="entry name" value="Kinase-like_dom_sf"/>
</dbReference>
<dbReference type="AlphaFoldDB" id="C4JLZ2"/>
<keyword evidence="3" id="KW-1185">Reference proteome</keyword>
<name>C4JLZ2_UNCRE</name>
<gene>
    <name evidence="2" type="ORF">UREG_03850</name>
</gene>
<protein>
    <recommendedName>
        <fullName evidence="4">Aminoglycoside phosphotransferase domain-containing protein</fullName>
    </recommendedName>
</protein>
<dbReference type="EMBL" id="CH476616">
    <property type="protein sequence ID" value="EEP79004.1"/>
    <property type="molecule type" value="Genomic_DNA"/>
</dbReference>
<feature type="region of interest" description="Disordered" evidence="1">
    <location>
        <begin position="227"/>
        <end position="258"/>
    </location>
</feature>
<dbReference type="KEGG" id="ure:UREG_03850"/>
<proteinExistence type="predicted"/>